<name>A0AAC9BNB5_9RALS</name>
<proteinExistence type="predicted"/>
<dbReference type="KEGG" id="rin:ACS15_5418"/>
<protein>
    <submittedName>
        <fullName evidence="1">Uncharacterized protein</fullName>
    </submittedName>
</protein>
<dbReference type="RefSeq" id="WP_167351984.1">
    <property type="nucleotide sequence ID" value="NZ_CP012606.1"/>
</dbReference>
<reference evidence="1 2" key="1">
    <citation type="submission" date="2015-09" db="EMBL/GenBank/DDBJ databases">
        <authorList>
            <person name="Xu Y."/>
            <person name="Nagy A."/>
            <person name="Liu N.T."/>
            <person name="Nou X."/>
        </authorList>
    </citation>
    <scope>NUCLEOTIDE SEQUENCE [LARGE SCALE GENOMIC DNA]</scope>
    <source>
        <strain evidence="1 2">FC1138</strain>
    </source>
</reference>
<dbReference type="EMBL" id="CP012606">
    <property type="protein sequence ID" value="ANH75745.1"/>
    <property type="molecule type" value="Genomic_DNA"/>
</dbReference>
<evidence type="ECO:0000313" key="1">
    <source>
        <dbReference type="EMBL" id="ANH75745.1"/>
    </source>
</evidence>
<gene>
    <name evidence="1" type="ORF">ACS15_5418</name>
</gene>
<dbReference type="Proteomes" id="UP000077927">
    <property type="component" value="Chromosome 2"/>
</dbReference>
<sequence length="55" mass="6230">MTTNKLINRNRGNLFIGSPYESFNGRQARAFVTHVAQRRNEPGTSTYGNRQTFGP</sequence>
<evidence type="ECO:0000313" key="2">
    <source>
        <dbReference type="Proteomes" id="UP000077927"/>
    </source>
</evidence>
<organism evidence="1 2">
    <name type="scientific">Ralstonia insidiosa</name>
    <dbReference type="NCBI Taxonomy" id="190721"/>
    <lineage>
        <taxon>Bacteria</taxon>
        <taxon>Pseudomonadati</taxon>
        <taxon>Pseudomonadota</taxon>
        <taxon>Betaproteobacteria</taxon>
        <taxon>Burkholderiales</taxon>
        <taxon>Burkholderiaceae</taxon>
        <taxon>Ralstonia</taxon>
    </lineage>
</organism>
<dbReference type="AlphaFoldDB" id="A0AAC9BNB5"/>
<accession>A0AAC9BNB5</accession>